<dbReference type="HOGENOM" id="CLU_2762080_0_0_1"/>
<proteinExistence type="predicted"/>
<accession>A0A0E0D3G9</accession>
<dbReference type="EnsemblPlants" id="OMERI03G22880.1">
    <property type="protein sequence ID" value="OMERI03G22880.1"/>
    <property type="gene ID" value="OMERI03G22880"/>
</dbReference>
<protein>
    <submittedName>
        <fullName evidence="1">Uncharacterized protein</fullName>
    </submittedName>
</protein>
<sequence>MVTISGLGLNPTAAAGEGGTACFPSRAPSSPALYDHAAAMTGRDGVPDSDWVGARWPDWVVMDDSIRGKS</sequence>
<reference evidence="1" key="1">
    <citation type="submission" date="2015-04" db="UniProtKB">
        <authorList>
            <consortium name="EnsemblPlants"/>
        </authorList>
    </citation>
    <scope>IDENTIFICATION</scope>
</reference>
<name>A0A0E0D3G9_9ORYZ</name>
<reference evidence="1" key="2">
    <citation type="submission" date="2018-05" db="EMBL/GenBank/DDBJ databases">
        <title>OmerRS3 (Oryza meridionalis Reference Sequence Version 3).</title>
        <authorList>
            <person name="Zhang J."/>
            <person name="Kudrna D."/>
            <person name="Lee S."/>
            <person name="Talag J."/>
            <person name="Welchert J."/>
            <person name="Wing R.A."/>
        </authorList>
    </citation>
    <scope>NUCLEOTIDE SEQUENCE [LARGE SCALE GENOMIC DNA]</scope>
    <source>
        <strain evidence="1">cv. OR44</strain>
    </source>
</reference>
<evidence type="ECO:0000313" key="1">
    <source>
        <dbReference type="EnsemblPlants" id="OMERI03G22880.1"/>
    </source>
</evidence>
<dbReference type="AlphaFoldDB" id="A0A0E0D3G9"/>
<organism evidence="1">
    <name type="scientific">Oryza meridionalis</name>
    <dbReference type="NCBI Taxonomy" id="40149"/>
    <lineage>
        <taxon>Eukaryota</taxon>
        <taxon>Viridiplantae</taxon>
        <taxon>Streptophyta</taxon>
        <taxon>Embryophyta</taxon>
        <taxon>Tracheophyta</taxon>
        <taxon>Spermatophyta</taxon>
        <taxon>Magnoliopsida</taxon>
        <taxon>Liliopsida</taxon>
        <taxon>Poales</taxon>
        <taxon>Poaceae</taxon>
        <taxon>BOP clade</taxon>
        <taxon>Oryzoideae</taxon>
        <taxon>Oryzeae</taxon>
        <taxon>Oryzinae</taxon>
        <taxon>Oryza</taxon>
    </lineage>
</organism>
<keyword evidence="2" id="KW-1185">Reference proteome</keyword>
<dbReference type="Proteomes" id="UP000008021">
    <property type="component" value="Chromosome 3"/>
</dbReference>
<evidence type="ECO:0000313" key="2">
    <source>
        <dbReference type="Proteomes" id="UP000008021"/>
    </source>
</evidence>
<dbReference type="Gramene" id="OMERI03G22880.1">
    <property type="protein sequence ID" value="OMERI03G22880.1"/>
    <property type="gene ID" value="OMERI03G22880"/>
</dbReference>